<keyword evidence="5" id="KW-1185">Reference proteome</keyword>
<feature type="transmembrane region" description="Helical" evidence="2">
    <location>
        <begin position="7"/>
        <end position="31"/>
    </location>
</feature>
<feature type="region of interest" description="Disordered" evidence="1">
    <location>
        <begin position="330"/>
        <end position="350"/>
    </location>
</feature>
<dbReference type="GO" id="GO:0071111">
    <property type="term" value="F:cyclic-guanylate-specific phosphodiesterase activity"/>
    <property type="evidence" value="ECO:0007669"/>
    <property type="project" value="UniProtKB-EC"/>
</dbReference>
<dbReference type="PANTHER" id="PTHR45228">
    <property type="entry name" value="CYCLIC DI-GMP PHOSPHODIESTERASE TM_0186-RELATED"/>
    <property type="match status" value="1"/>
</dbReference>
<name>A0A5B9P8R8_9BACT</name>
<dbReference type="PROSITE" id="PS51832">
    <property type="entry name" value="HD_GYP"/>
    <property type="match status" value="1"/>
</dbReference>
<accession>A0A5B9P8R8</accession>
<dbReference type="SMART" id="SM00471">
    <property type="entry name" value="HDc"/>
    <property type="match status" value="1"/>
</dbReference>
<evidence type="ECO:0000256" key="1">
    <source>
        <dbReference type="SAM" id="MobiDB-lite"/>
    </source>
</evidence>
<dbReference type="Pfam" id="PF13487">
    <property type="entry name" value="HD_5"/>
    <property type="match status" value="1"/>
</dbReference>
<dbReference type="EMBL" id="CP042912">
    <property type="protein sequence ID" value="QEG21312.1"/>
    <property type="molecule type" value="Genomic_DNA"/>
</dbReference>
<dbReference type="CDD" id="cd00077">
    <property type="entry name" value="HDc"/>
    <property type="match status" value="1"/>
</dbReference>
<dbReference type="AlphaFoldDB" id="A0A5B9P8R8"/>
<keyword evidence="2" id="KW-0812">Transmembrane</keyword>
<sequence>MENNKRWPLVVLIATVQLSVFMFAVATMVNWASDQQPQTMPGWWSLLVLLTSLIGVAGIGLMMSMSMRVDRDNEASNLDLEQQISVKTSELSRTQNAIIFGLAKLAESRDTDTGEHLDRIREYVTILATDLSTKYPQFDESAIRNLGFASSLHDVGKVGIPDSILLKPGRLTDGERKVMEHHTVIGGECLEAIQQRLGENEFMEMAREVAWWHHERWDGTGYPHQLVGDEIPLVARIVSVADVYDALTSKRPYKRAMSHAESREILLEGKGSQFDPDVIEAFLRHEEEFERISIPQKDISDEDCISGLQRLADSVEALRCETSNLLNRETLAKSQDKNNKAKTEDTESTA</sequence>
<dbReference type="Gene3D" id="1.10.3210.10">
    <property type="entry name" value="Hypothetical protein af1432"/>
    <property type="match status" value="1"/>
</dbReference>
<dbReference type="STRING" id="980251.GCA_001642875_01773"/>
<dbReference type="InterPro" id="IPR052020">
    <property type="entry name" value="Cyclic_di-GMP/3'3'-cGAMP_PDE"/>
</dbReference>
<dbReference type="RefSeq" id="WP_075081688.1">
    <property type="nucleotide sequence ID" value="NZ_CP042912.1"/>
</dbReference>
<evidence type="ECO:0000313" key="4">
    <source>
        <dbReference type="EMBL" id="QEG21312.1"/>
    </source>
</evidence>
<gene>
    <name evidence="4" type="primary">rpfG_2</name>
    <name evidence="4" type="ORF">MFFC18_11670</name>
</gene>
<evidence type="ECO:0000256" key="2">
    <source>
        <dbReference type="SAM" id="Phobius"/>
    </source>
</evidence>
<dbReference type="InterPro" id="IPR003607">
    <property type="entry name" value="HD/PDEase_dom"/>
</dbReference>
<protein>
    <submittedName>
        <fullName evidence="4">Cyclic di-GMP phosphodiesterase response regulator RpfG</fullName>
        <ecNumber evidence="4">3.1.4.52</ecNumber>
    </submittedName>
</protein>
<dbReference type="PANTHER" id="PTHR45228:SF1">
    <property type="entry name" value="CYCLIC DI-GMP PHOSPHODIESTERASE TM_0186"/>
    <property type="match status" value="1"/>
</dbReference>
<dbReference type="Proteomes" id="UP000322214">
    <property type="component" value="Chromosome"/>
</dbReference>
<proteinExistence type="predicted"/>
<dbReference type="KEGG" id="mff:MFFC18_11670"/>
<feature type="domain" description="HD-GYP" evidence="3">
    <location>
        <begin position="91"/>
        <end position="298"/>
    </location>
</feature>
<dbReference type="OrthoDB" id="9804747at2"/>
<organism evidence="4 5">
    <name type="scientific">Mariniblastus fucicola</name>
    <dbReference type="NCBI Taxonomy" id="980251"/>
    <lineage>
        <taxon>Bacteria</taxon>
        <taxon>Pseudomonadati</taxon>
        <taxon>Planctomycetota</taxon>
        <taxon>Planctomycetia</taxon>
        <taxon>Pirellulales</taxon>
        <taxon>Pirellulaceae</taxon>
        <taxon>Mariniblastus</taxon>
    </lineage>
</organism>
<evidence type="ECO:0000313" key="5">
    <source>
        <dbReference type="Proteomes" id="UP000322214"/>
    </source>
</evidence>
<keyword evidence="2" id="KW-1133">Transmembrane helix</keyword>
<evidence type="ECO:0000259" key="3">
    <source>
        <dbReference type="PROSITE" id="PS51832"/>
    </source>
</evidence>
<dbReference type="InterPro" id="IPR037522">
    <property type="entry name" value="HD_GYP_dom"/>
</dbReference>
<keyword evidence="2" id="KW-0472">Membrane</keyword>
<feature type="transmembrane region" description="Helical" evidence="2">
    <location>
        <begin position="43"/>
        <end position="63"/>
    </location>
</feature>
<reference evidence="4 5" key="1">
    <citation type="submission" date="2019-08" db="EMBL/GenBank/DDBJ databases">
        <title>Deep-cultivation of Planctomycetes and their phenomic and genomic characterization uncovers novel biology.</title>
        <authorList>
            <person name="Wiegand S."/>
            <person name="Jogler M."/>
            <person name="Boedeker C."/>
            <person name="Pinto D."/>
            <person name="Vollmers J."/>
            <person name="Rivas-Marin E."/>
            <person name="Kohn T."/>
            <person name="Peeters S.H."/>
            <person name="Heuer A."/>
            <person name="Rast P."/>
            <person name="Oberbeckmann S."/>
            <person name="Bunk B."/>
            <person name="Jeske O."/>
            <person name="Meyerdierks A."/>
            <person name="Storesund J.E."/>
            <person name="Kallscheuer N."/>
            <person name="Luecker S."/>
            <person name="Lage O.M."/>
            <person name="Pohl T."/>
            <person name="Merkel B.J."/>
            <person name="Hornburger P."/>
            <person name="Mueller R.-W."/>
            <person name="Bruemmer F."/>
            <person name="Labrenz M."/>
            <person name="Spormann A.M."/>
            <person name="Op den Camp H."/>
            <person name="Overmann J."/>
            <person name="Amann R."/>
            <person name="Jetten M.S.M."/>
            <person name="Mascher T."/>
            <person name="Medema M.H."/>
            <person name="Devos D.P."/>
            <person name="Kaster A.-K."/>
            <person name="Ovreas L."/>
            <person name="Rohde M."/>
            <person name="Galperin M.Y."/>
            <person name="Jogler C."/>
        </authorList>
    </citation>
    <scope>NUCLEOTIDE SEQUENCE [LARGE SCALE GENOMIC DNA]</scope>
    <source>
        <strain evidence="4 5">FC18</strain>
    </source>
</reference>
<dbReference type="SUPFAM" id="SSF109604">
    <property type="entry name" value="HD-domain/PDEase-like"/>
    <property type="match status" value="1"/>
</dbReference>
<keyword evidence="4" id="KW-0378">Hydrolase</keyword>
<dbReference type="EC" id="3.1.4.52" evidence="4"/>